<proteinExistence type="predicted"/>
<accession>A0A7I7T7N5</accession>
<dbReference type="Proteomes" id="UP000467148">
    <property type="component" value="Chromosome"/>
</dbReference>
<keyword evidence="1" id="KW-0472">Membrane</keyword>
<name>A0A7I7T7N5_9MYCO</name>
<dbReference type="KEGG" id="mhev:MHEL_35170"/>
<dbReference type="EMBL" id="AP022596">
    <property type="protein sequence ID" value="BBY65274.1"/>
    <property type="molecule type" value="Genomic_DNA"/>
</dbReference>
<feature type="transmembrane region" description="Helical" evidence="1">
    <location>
        <begin position="35"/>
        <end position="57"/>
    </location>
</feature>
<gene>
    <name evidence="2" type="ORF">MHEL_35170</name>
</gene>
<evidence type="ECO:0000313" key="3">
    <source>
        <dbReference type="Proteomes" id="UP000467148"/>
    </source>
</evidence>
<sequence length="103" mass="10626">MEPETANQPIDGPVVIANDVSHTATERAIMIKNRLAALLAAPAIAGAVIGGAALAFAGPASAQNSYSWDSDQSTSSGNFNAPTTYADPATTYVPWGAWINNSY</sequence>
<keyword evidence="1" id="KW-0812">Transmembrane</keyword>
<dbReference type="RefSeq" id="WP_220101368.1">
    <property type="nucleotide sequence ID" value="NZ_AP022596.1"/>
</dbReference>
<reference evidence="2 3" key="1">
    <citation type="journal article" date="2019" name="Emerg. Microbes Infect.">
        <title>Comprehensive subspecies identification of 175 nontuberculous mycobacteria species based on 7547 genomic profiles.</title>
        <authorList>
            <person name="Matsumoto Y."/>
            <person name="Kinjo T."/>
            <person name="Motooka D."/>
            <person name="Nabeya D."/>
            <person name="Jung N."/>
            <person name="Uechi K."/>
            <person name="Horii T."/>
            <person name="Iida T."/>
            <person name="Fujita J."/>
            <person name="Nakamura S."/>
        </authorList>
    </citation>
    <scope>NUCLEOTIDE SEQUENCE [LARGE SCALE GENOMIC DNA]</scope>
    <source>
        <strain evidence="2 3">JCM 30396</strain>
    </source>
</reference>
<evidence type="ECO:0000313" key="2">
    <source>
        <dbReference type="EMBL" id="BBY65274.1"/>
    </source>
</evidence>
<keyword evidence="1" id="KW-1133">Transmembrane helix</keyword>
<protein>
    <submittedName>
        <fullName evidence="2">Uncharacterized protein</fullName>
    </submittedName>
</protein>
<organism evidence="2 3">
    <name type="scientific">Mycolicibacterium helvum</name>
    <dbReference type="NCBI Taxonomy" id="1534349"/>
    <lineage>
        <taxon>Bacteria</taxon>
        <taxon>Bacillati</taxon>
        <taxon>Actinomycetota</taxon>
        <taxon>Actinomycetes</taxon>
        <taxon>Mycobacteriales</taxon>
        <taxon>Mycobacteriaceae</taxon>
        <taxon>Mycolicibacterium</taxon>
    </lineage>
</organism>
<keyword evidence="3" id="KW-1185">Reference proteome</keyword>
<evidence type="ECO:0000256" key="1">
    <source>
        <dbReference type="SAM" id="Phobius"/>
    </source>
</evidence>
<dbReference type="AlphaFoldDB" id="A0A7I7T7N5"/>